<dbReference type="PANTHER" id="PTHR11782:SF37">
    <property type="entry name" value="ECTONUCLEOSIDE TRIPHOSPHATE DIPHOSPHOHYDROLASE 7"/>
    <property type="match status" value="1"/>
</dbReference>
<dbReference type="AlphaFoldDB" id="A0AAD6FQS4"/>
<dbReference type="GO" id="GO:0005794">
    <property type="term" value="C:Golgi apparatus"/>
    <property type="evidence" value="ECO:0007669"/>
    <property type="project" value="TreeGrafter"/>
</dbReference>
<evidence type="ECO:0000256" key="7">
    <source>
        <dbReference type="SAM" id="Phobius"/>
    </source>
</evidence>
<dbReference type="GO" id="GO:0005524">
    <property type="term" value="F:ATP binding"/>
    <property type="evidence" value="ECO:0007669"/>
    <property type="project" value="UniProtKB-KW"/>
</dbReference>
<organism evidence="8 9">
    <name type="scientific">Pogonophryne albipinna</name>
    <dbReference type="NCBI Taxonomy" id="1090488"/>
    <lineage>
        <taxon>Eukaryota</taxon>
        <taxon>Metazoa</taxon>
        <taxon>Chordata</taxon>
        <taxon>Craniata</taxon>
        <taxon>Vertebrata</taxon>
        <taxon>Euteleostomi</taxon>
        <taxon>Actinopterygii</taxon>
        <taxon>Neopterygii</taxon>
        <taxon>Teleostei</taxon>
        <taxon>Neoteleostei</taxon>
        <taxon>Acanthomorphata</taxon>
        <taxon>Eupercaria</taxon>
        <taxon>Perciformes</taxon>
        <taxon>Notothenioidei</taxon>
        <taxon>Pogonophryne</taxon>
    </lineage>
</organism>
<dbReference type="GO" id="GO:0045134">
    <property type="term" value="F:UDP phosphatase activity"/>
    <property type="evidence" value="ECO:0007669"/>
    <property type="project" value="TreeGrafter"/>
</dbReference>
<keyword evidence="7" id="KW-0472">Membrane</keyword>
<dbReference type="Proteomes" id="UP001219934">
    <property type="component" value="Unassembled WGS sequence"/>
</dbReference>
<dbReference type="GO" id="GO:0016020">
    <property type="term" value="C:membrane"/>
    <property type="evidence" value="ECO:0007669"/>
    <property type="project" value="TreeGrafter"/>
</dbReference>
<dbReference type="Pfam" id="PF01150">
    <property type="entry name" value="GDA1_CD39"/>
    <property type="match status" value="1"/>
</dbReference>
<keyword evidence="7" id="KW-1133">Transmembrane helix</keyword>
<gene>
    <name evidence="8" type="ORF">JOQ06_012888</name>
</gene>
<protein>
    <recommendedName>
        <fullName evidence="10">Ectonucleoside triphosphate diphosphohydrolase 7</fullName>
    </recommendedName>
</protein>
<feature type="transmembrane region" description="Helical" evidence="7">
    <location>
        <begin position="684"/>
        <end position="703"/>
    </location>
</feature>
<dbReference type="EMBL" id="JAPTMU010000004">
    <property type="protein sequence ID" value="KAJ4944344.1"/>
    <property type="molecule type" value="Genomic_DNA"/>
</dbReference>
<name>A0AAD6FQS4_9TELE</name>
<sequence>MQQANLMTELHHGADRKQKESLNSGPGPHHSANTMRITFSCLPASWHCSVSLLSLGCAPSSRGPATESTSESQRVIKSLNGSQRVTKSLNGSQRVTKSLNGSQRVTKSLNGSQRVTKSHKESQRVTTGHKESQRVTKSHNGYLSIAETMEPTDVLNPALNYGVVVDCGSSGSRVFVYYWPPHNGNPHTLLDIRQMKDRDRKPVVKKIKPVFVVTSVFVYYWPPHNGNPHTLLDIRQMKDRDRKPVVKKIKSFQQKAPFRISTLATSPTRASDYLYPLLSFAAAHVPRSKHKETPLYILCTAGMRLLPDSQQTAILEDLITDVPLDFDFLFSISHAEVISGKQEGVYAWIGINFVLGRFDHADDEEATVEVTTGSQNQQPISRRRTVGIMDMGGASLQIAYEVPSAITFSSPQEEEAGKSVLAEFNLGCDVEHTHHVYRVYVTTFLGFGGNMARQRYEEQLLNNTFTKNRLLTTQLGLSEDKPYLDPCLPLSLQDSVVRENRTLSLRGQGDWTRCQEAVRPFLGIHNGTMSPGGVYQAPINFSNSEFYGFSEFFYCTEDVLRLGGQYDSRKYSKAAMDYCATKWSTLKQRLDNKLFSQQADISRLKYQCFKSAWMFEVLHSGFRFPPDYRSLRTAQLVYDKEVQWTLGAILFKTRFLPLRDLQQETLRQNHPSWLRSSFLYNHHLFSLCVLVVVLAILLYILRLRRIHQREQRQSETLKLLWAEEGEALLA</sequence>
<evidence type="ECO:0000256" key="1">
    <source>
        <dbReference type="ARBA" id="ARBA00009283"/>
    </source>
</evidence>
<keyword evidence="9" id="KW-1185">Reference proteome</keyword>
<evidence type="ECO:0000256" key="4">
    <source>
        <dbReference type="PIRSR" id="PIRSR600407-2"/>
    </source>
</evidence>
<feature type="compositionally biased region" description="Basic and acidic residues" evidence="6">
    <location>
        <begin position="9"/>
        <end position="20"/>
    </location>
</feature>
<comment type="similarity">
    <text evidence="1 5">Belongs to the GDA1/CD39 NTPase family.</text>
</comment>
<dbReference type="GO" id="GO:0046036">
    <property type="term" value="P:CTP metabolic process"/>
    <property type="evidence" value="ECO:0007669"/>
    <property type="project" value="TreeGrafter"/>
</dbReference>
<evidence type="ECO:0000256" key="6">
    <source>
        <dbReference type="SAM" id="MobiDB-lite"/>
    </source>
</evidence>
<dbReference type="FunFam" id="3.30.420.150:FF:000003">
    <property type="entry name" value="ectonucleoside triphosphate diphosphohydrolase 7"/>
    <property type="match status" value="1"/>
</dbReference>
<feature type="region of interest" description="Disordered" evidence="6">
    <location>
        <begin position="1"/>
        <end position="31"/>
    </location>
</feature>
<keyword evidence="7" id="KW-0812">Transmembrane</keyword>
<dbReference type="GO" id="GO:0017111">
    <property type="term" value="F:ribonucleoside triphosphate phosphatase activity"/>
    <property type="evidence" value="ECO:0007669"/>
    <property type="project" value="TreeGrafter"/>
</dbReference>
<feature type="region of interest" description="Disordered" evidence="6">
    <location>
        <begin position="59"/>
        <end position="132"/>
    </location>
</feature>
<keyword evidence="4" id="KW-0547">Nucleotide-binding</keyword>
<evidence type="ECO:0000313" key="9">
    <source>
        <dbReference type="Proteomes" id="UP001219934"/>
    </source>
</evidence>
<dbReference type="PROSITE" id="PS01238">
    <property type="entry name" value="GDA1_CD39_NTPASE"/>
    <property type="match status" value="1"/>
</dbReference>
<keyword evidence="4" id="KW-0067">ATP-binding</keyword>
<feature type="binding site" evidence="4">
    <location>
        <begin position="393"/>
        <end position="397"/>
    </location>
    <ligand>
        <name>ATP</name>
        <dbReference type="ChEBI" id="CHEBI:30616"/>
    </ligand>
</feature>
<accession>A0AAD6FQS4</accession>
<evidence type="ECO:0000256" key="2">
    <source>
        <dbReference type="ARBA" id="ARBA00022801"/>
    </source>
</evidence>
<dbReference type="PANTHER" id="PTHR11782">
    <property type="entry name" value="ADENOSINE/GUANOSINE DIPHOSPHATASE"/>
    <property type="match status" value="1"/>
</dbReference>
<comment type="caution">
    <text evidence="8">The sequence shown here is derived from an EMBL/GenBank/DDBJ whole genome shotgun (WGS) entry which is preliminary data.</text>
</comment>
<dbReference type="CDD" id="cd24045">
    <property type="entry name" value="ASKHA_NBD_NTPDase4-like"/>
    <property type="match status" value="1"/>
</dbReference>
<reference evidence="8" key="1">
    <citation type="submission" date="2022-11" db="EMBL/GenBank/DDBJ databases">
        <title>Chromosome-level genome of Pogonophryne albipinna.</title>
        <authorList>
            <person name="Jo E."/>
        </authorList>
    </citation>
    <scope>NUCLEOTIDE SEQUENCE</scope>
    <source>
        <strain evidence="8">SGF0006</strain>
        <tissue evidence="8">Muscle</tissue>
    </source>
</reference>
<dbReference type="Gene3D" id="3.30.420.150">
    <property type="entry name" value="Exopolyphosphatase. Domain 2"/>
    <property type="match status" value="1"/>
</dbReference>
<feature type="compositionally biased region" description="Basic and acidic residues" evidence="6">
    <location>
        <begin position="118"/>
        <end position="132"/>
    </location>
</feature>
<evidence type="ECO:0000256" key="5">
    <source>
        <dbReference type="RuleBase" id="RU003833"/>
    </source>
</evidence>
<dbReference type="Gene3D" id="3.30.420.40">
    <property type="match status" value="2"/>
</dbReference>
<proteinExistence type="inferred from homology"/>
<evidence type="ECO:0008006" key="10">
    <source>
        <dbReference type="Google" id="ProtNLM"/>
    </source>
</evidence>
<dbReference type="InterPro" id="IPR000407">
    <property type="entry name" value="GDA1_CD39_NTPase"/>
</dbReference>
<feature type="active site" description="Proton acceptor" evidence="3">
    <location>
        <position position="343"/>
    </location>
</feature>
<feature type="compositionally biased region" description="Polar residues" evidence="6">
    <location>
        <begin position="66"/>
        <end position="115"/>
    </location>
</feature>
<evidence type="ECO:0000313" key="8">
    <source>
        <dbReference type="EMBL" id="KAJ4944344.1"/>
    </source>
</evidence>
<keyword evidence="2 5" id="KW-0378">Hydrolase</keyword>
<dbReference type="GO" id="GO:0004382">
    <property type="term" value="F:GDP phosphatase activity"/>
    <property type="evidence" value="ECO:0007669"/>
    <property type="project" value="TreeGrafter"/>
</dbReference>
<dbReference type="GO" id="GO:0006256">
    <property type="term" value="P:UDP catabolic process"/>
    <property type="evidence" value="ECO:0007669"/>
    <property type="project" value="TreeGrafter"/>
</dbReference>
<evidence type="ECO:0000256" key="3">
    <source>
        <dbReference type="PIRSR" id="PIRSR600407-1"/>
    </source>
</evidence>